<protein>
    <submittedName>
        <fullName evidence="3">Predicted protein</fullName>
    </submittedName>
</protein>
<feature type="DNA-binding region" description="HMG box" evidence="1">
    <location>
        <begin position="406"/>
        <end position="474"/>
    </location>
</feature>
<accession>D2VF18</accession>
<dbReference type="InterPro" id="IPR009071">
    <property type="entry name" value="HMG_box_dom"/>
</dbReference>
<gene>
    <name evidence="3" type="ORF">NAEGRDRAFT_49009</name>
</gene>
<dbReference type="SMART" id="SM00398">
    <property type="entry name" value="HMG"/>
    <property type="match status" value="1"/>
</dbReference>
<dbReference type="GO" id="GO:0005634">
    <property type="term" value="C:nucleus"/>
    <property type="evidence" value="ECO:0007669"/>
    <property type="project" value="UniProtKB-UniRule"/>
</dbReference>
<dbReference type="Proteomes" id="UP000006671">
    <property type="component" value="Unassembled WGS sequence"/>
</dbReference>
<dbReference type="KEGG" id="ngr:NAEGRDRAFT_49009"/>
<evidence type="ECO:0000259" key="2">
    <source>
        <dbReference type="PROSITE" id="PS50118"/>
    </source>
</evidence>
<organism evidence="4">
    <name type="scientific">Naegleria gruberi</name>
    <name type="common">Amoeba</name>
    <dbReference type="NCBI Taxonomy" id="5762"/>
    <lineage>
        <taxon>Eukaryota</taxon>
        <taxon>Discoba</taxon>
        <taxon>Heterolobosea</taxon>
        <taxon>Tetramitia</taxon>
        <taxon>Eutetramitia</taxon>
        <taxon>Vahlkampfiidae</taxon>
        <taxon>Naegleria</taxon>
    </lineage>
</organism>
<dbReference type="RefSeq" id="XP_002677442.1">
    <property type="nucleotide sequence ID" value="XM_002677396.1"/>
</dbReference>
<dbReference type="EMBL" id="GG738867">
    <property type="protein sequence ID" value="EFC44698.1"/>
    <property type="molecule type" value="Genomic_DNA"/>
</dbReference>
<dbReference type="SUPFAM" id="SSF47095">
    <property type="entry name" value="HMG-box"/>
    <property type="match status" value="1"/>
</dbReference>
<evidence type="ECO:0000313" key="3">
    <source>
        <dbReference type="EMBL" id="EFC44698.1"/>
    </source>
</evidence>
<dbReference type="GeneID" id="8848629"/>
<proteinExistence type="predicted"/>
<evidence type="ECO:0000256" key="1">
    <source>
        <dbReference type="PROSITE-ProRule" id="PRU00267"/>
    </source>
</evidence>
<name>D2VF18_NAEGR</name>
<keyword evidence="4" id="KW-1185">Reference proteome</keyword>
<dbReference type="InterPro" id="IPR036910">
    <property type="entry name" value="HMG_box_dom_sf"/>
</dbReference>
<dbReference type="AlphaFoldDB" id="D2VF18"/>
<feature type="domain" description="HMG box" evidence="2">
    <location>
        <begin position="406"/>
        <end position="474"/>
    </location>
</feature>
<sequence length="525" mass="61399">MSSSLSYEWFEQEPLILNVLSFIHPKYVFFNTVECKGEKKNYKFAPLWMVNKLWKELLFSERFCKLYYVNCLCGGSDTVLPFAPDAGIVAAVTRPEKRKKRNRYNFNPYMDFAMDEGLNTFTNDYDDFDSDEEDEEAHLKTFSDNHVVFRIRDDDDDISDDEYYIMTGEDSPCTSFMKHLKSNAKDQATLNQIAMRAIRRAYLSIYPNLNFTDNFFQLLSILRGALVVYEGYNFKVKTKMEDLMNSYKEYFPGGDLQQLESELCESGLRAIQTSGCKETLISNIHRCLNYIPYYQHNEVSCNLRKAKLYNMFRDSQNYIFGEIYENVIIFKDDGNVLFYNNATPNETLLNGLTTATVSTDSTTHYINTCFNEKEITQDISLMLEDMFIIMNRMFEISQGQKIRNIEQPEKTAYSYYTNIVKPKMLIENPDKSRKEIVSMVSKMWKELPTNEKDAYKKKLEEKKAQYIQSVTNQTVSVRGLHNTEQTIQFKRIREDGNIPVTFLQHSHFFGGGGMIAPPSKFRRFY</sequence>
<evidence type="ECO:0000313" key="4">
    <source>
        <dbReference type="Proteomes" id="UP000006671"/>
    </source>
</evidence>
<dbReference type="GO" id="GO:0003677">
    <property type="term" value="F:DNA binding"/>
    <property type="evidence" value="ECO:0007669"/>
    <property type="project" value="UniProtKB-UniRule"/>
</dbReference>
<keyword evidence="1" id="KW-0238">DNA-binding</keyword>
<dbReference type="Pfam" id="PF00505">
    <property type="entry name" value="HMG_box"/>
    <property type="match status" value="1"/>
</dbReference>
<dbReference type="CDD" id="cd00084">
    <property type="entry name" value="HMG-box_SF"/>
    <property type="match status" value="1"/>
</dbReference>
<keyword evidence="1" id="KW-0539">Nucleus</keyword>
<reference evidence="3 4" key="1">
    <citation type="journal article" date="2010" name="Cell">
        <title>The genome of Naegleria gruberi illuminates early eukaryotic versatility.</title>
        <authorList>
            <person name="Fritz-Laylin L.K."/>
            <person name="Prochnik S.E."/>
            <person name="Ginger M.L."/>
            <person name="Dacks J.B."/>
            <person name="Carpenter M.L."/>
            <person name="Field M.C."/>
            <person name="Kuo A."/>
            <person name="Paredez A."/>
            <person name="Chapman J."/>
            <person name="Pham J."/>
            <person name="Shu S."/>
            <person name="Neupane R."/>
            <person name="Cipriano M."/>
            <person name="Mancuso J."/>
            <person name="Tu H."/>
            <person name="Salamov A."/>
            <person name="Lindquist E."/>
            <person name="Shapiro H."/>
            <person name="Lucas S."/>
            <person name="Grigoriev I.V."/>
            <person name="Cande W.Z."/>
            <person name="Fulton C."/>
            <person name="Rokhsar D.S."/>
            <person name="Dawson S.C."/>
        </authorList>
    </citation>
    <scope>NUCLEOTIDE SEQUENCE [LARGE SCALE GENOMIC DNA]</scope>
    <source>
        <strain evidence="3 4">NEG-M</strain>
    </source>
</reference>
<dbReference type="Gene3D" id="1.10.30.10">
    <property type="entry name" value="High mobility group box domain"/>
    <property type="match status" value="1"/>
</dbReference>
<dbReference type="InParanoid" id="D2VF18"/>
<dbReference type="VEuPathDB" id="AmoebaDB:NAEGRDRAFT_49009"/>
<dbReference type="PROSITE" id="PS50118">
    <property type="entry name" value="HMG_BOX_2"/>
    <property type="match status" value="1"/>
</dbReference>